<evidence type="ECO:0000256" key="2">
    <source>
        <dbReference type="ARBA" id="ARBA00022679"/>
    </source>
</evidence>
<keyword evidence="3 4" id="KW-0620">Polyamine biosynthesis</keyword>
<protein>
    <recommendedName>
        <fullName evidence="6">PABS domain-containing protein</fullName>
    </recommendedName>
</protein>
<evidence type="ECO:0000256" key="5">
    <source>
        <dbReference type="SAM" id="Phobius"/>
    </source>
</evidence>
<keyword evidence="5" id="KW-0812">Transmembrane</keyword>
<dbReference type="SUPFAM" id="SSF53335">
    <property type="entry name" value="S-adenosyl-L-methionine-dependent methyltransferases"/>
    <property type="match status" value="1"/>
</dbReference>
<keyword evidence="8" id="KW-1185">Reference proteome</keyword>
<gene>
    <name evidence="7" type="ORF">GCM10007966_08080</name>
</gene>
<comment type="caution">
    <text evidence="7">The sequence shown here is derived from an EMBL/GenBank/DDBJ whole genome shotgun (WGS) entry which is preliminary data.</text>
</comment>
<dbReference type="OrthoDB" id="5516475at2"/>
<dbReference type="GO" id="GO:0006596">
    <property type="term" value="P:polyamine biosynthetic process"/>
    <property type="evidence" value="ECO:0007669"/>
    <property type="project" value="UniProtKB-UniRule"/>
</dbReference>
<evidence type="ECO:0000313" key="8">
    <source>
        <dbReference type="Proteomes" id="UP000630149"/>
    </source>
</evidence>
<dbReference type="SUPFAM" id="SSF103473">
    <property type="entry name" value="MFS general substrate transporter"/>
    <property type="match status" value="2"/>
</dbReference>
<comment type="similarity">
    <text evidence="1">Belongs to the spermidine/spermine synthase family.</text>
</comment>
<feature type="transmembrane region" description="Helical" evidence="5">
    <location>
        <begin position="243"/>
        <end position="263"/>
    </location>
</feature>
<accession>A0A917JQJ9</accession>
<keyword evidence="5" id="KW-0472">Membrane</keyword>
<sequence>MKDSEVLLTDNEVNPRRGGLWFLYLAFFLSGFSGLIYESQWSHYLKIFLGHSAYAQVMVLGFFMGGMFIGAWLMARLIHRIAEPLKLYVYIELAIGAFGFFFHPIFKFVIHLSYTDILPALDVPWQIHAYKWLVGILLIAPQTILLGMTFPLMVNGILRRYPKLPGNAISSLYFVNSFGAAIGVLVAAFYLMLHFGLPGTMLTAAIINCVVVFIVLFCHPYLSPISLQQEKIRQALKPSYDALAYLLLLCALATGMASFIYEISWIRMLSMVLGASTHAFELMLSAFILGLALGALFIRYFIERIKHKVYILALVQIIMGTLALTTIMLYSHTFYLMQWFMGSLSRTESAYGVFNLISHGVALFIMLPTTFCAGMTLPLMTAVLVNRNYGEKSVGDVYAWNMIGSILGISIAIGFGLTWLGLKDLINFAAFIDVLIGVLLLLASRAFFKKGSIIFLILALASFIYTVFFIQFDPRLMASGVYRTGVIPINKEIIFHKDGRTATVAVEQIGARYTISTNGKPDATVTDRKTGSPTMDEPTQILLGAFPLAIMPNAEEVAVIGFGSGSTSNTLLEDKTLKRVDTIEIEPAMVEGAKQFKHLVPNVFEDPRSHIIIEDAKTFFSTQNRRYDLIIAEPSNPWVSGVASLFTYEFYKEVKKYLKSPGYFVQWMHLYEINDELIAAVLNSIGTVFENYEVYETIDGDVVIIASDEPIPTLSNHIFKNPRLRKKLEYIKVYSLDDLKIRYTGSKETLVPFALVNLNQDYVINSDYKPMLEFLSPKARFMNQWSTLDKINQRNLLSQLEDRDLEKNVHKGIYSKSIVQVNTQDTYRAIVENKGKIEIPLAIFLLDSQQYCLSENGYQTWFSAVFQFSENALAYLSQNQQSKLWPIILPKACLAVLPPFDQKLVEVILAMSQKNYSKVAPLAYELIDDSAFKVRPLEQRMFIIRTAMLADIKNKQYRSLTSTFLKKLKPMLIVENLPKHHIAEFDFLYAYAVIKANESN</sequence>
<dbReference type="Gene3D" id="1.20.1250.20">
    <property type="entry name" value="MFS general substrate transporter like domains"/>
    <property type="match status" value="1"/>
</dbReference>
<keyword evidence="2 4" id="KW-0808">Transferase</keyword>
<dbReference type="EMBL" id="BMOB01000003">
    <property type="protein sequence ID" value="GGI81920.1"/>
    <property type="molecule type" value="Genomic_DNA"/>
</dbReference>
<evidence type="ECO:0000256" key="4">
    <source>
        <dbReference type="PROSITE-ProRule" id="PRU00354"/>
    </source>
</evidence>
<dbReference type="GO" id="GO:0016740">
    <property type="term" value="F:transferase activity"/>
    <property type="evidence" value="ECO:0007669"/>
    <property type="project" value="UniProtKB-UniRule"/>
</dbReference>
<dbReference type="Proteomes" id="UP000630149">
    <property type="component" value="Unassembled WGS sequence"/>
</dbReference>
<feature type="transmembrane region" description="Helical" evidence="5">
    <location>
        <begin position="173"/>
        <end position="193"/>
    </location>
</feature>
<dbReference type="PANTHER" id="PTHR43317:SF1">
    <property type="entry name" value="THERMOSPERMINE SYNTHASE ACAULIS5"/>
    <property type="match status" value="1"/>
</dbReference>
<dbReference type="CDD" id="cd02440">
    <property type="entry name" value="AdoMet_MTases"/>
    <property type="match status" value="1"/>
</dbReference>
<feature type="transmembrane region" description="Helical" evidence="5">
    <location>
        <begin position="309"/>
        <end position="336"/>
    </location>
</feature>
<dbReference type="Pfam" id="PF01564">
    <property type="entry name" value="Spermine_synth"/>
    <property type="match status" value="1"/>
</dbReference>
<keyword evidence="5" id="KW-1133">Transmembrane helix</keyword>
<feature type="transmembrane region" description="Helical" evidence="5">
    <location>
        <begin position="57"/>
        <end position="75"/>
    </location>
</feature>
<feature type="transmembrane region" description="Helical" evidence="5">
    <location>
        <begin position="87"/>
        <end position="110"/>
    </location>
</feature>
<dbReference type="AlphaFoldDB" id="A0A917JQJ9"/>
<dbReference type="InterPro" id="IPR029063">
    <property type="entry name" value="SAM-dependent_MTases_sf"/>
</dbReference>
<evidence type="ECO:0000256" key="1">
    <source>
        <dbReference type="ARBA" id="ARBA00007867"/>
    </source>
</evidence>
<feature type="transmembrane region" description="Helical" evidence="5">
    <location>
        <begin position="454"/>
        <end position="472"/>
    </location>
</feature>
<reference evidence="7" key="2">
    <citation type="submission" date="2020-09" db="EMBL/GenBank/DDBJ databases">
        <authorList>
            <person name="Sun Q."/>
            <person name="Ohkuma M."/>
        </authorList>
    </citation>
    <scope>NUCLEOTIDE SEQUENCE</scope>
    <source>
        <strain evidence="7">JCM 13919</strain>
    </source>
</reference>
<dbReference type="RefSeq" id="WP_131776253.1">
    <property type="nucleotide sequence ID" value="NZ_BMOB01000003.1"/>
</dbReference>
<feature type="transmembrane region" description="Helical" evidence="5">
    <location>
        <begin position="130"/>
        <end position="152"/>
    </location>
</feature>
<comment type="caution">
    <text evidence="4">Lacks conserved residue(s) required for the propagation of feature annotation.</text>
</comment>
<proteinExistence type="inferred from homology"/>
<dbReference type="InterPro" id="IPR030374">
    <property type="entry name" value="PABS"/>
</dbReference>
<evidence type="ECO:0000256" key="3">
    <source>
        <dbReference type="ARBA" id="ARBA00023115"/>
    </source>
</evidence>
<reference evidence="7" key="1">
    <citation type="journal article" date="2014" name="Int. J. Syst. Evol. Microbiol.">
        <title>Complete genome sequence of Corynebacterium casei LMG S-19264T (=DSM 44701T), isolated from a smear-ripened cheese.</title>
        <authorList>
            <consortium name="US DOE Joint Genome Institute (JGI-PGF)"/>
            <person name="Walter F."/>
            <person name="Albersmeier A."/>
            <person name="Kalinowski J."/>
            <person name="Ruckert C."/>
        </authorList>
    </citation>
    <scope>NUCLEOTIDE SEQUENCE</scope>
    <source>
        <strain evidence="7">JCM 13919</strain>
    </source>
</reference>
<dbReference type="PANTHER" id="PTHR43317">
    <property type="entry name" value="THERMOSPERMINE SYNTHASE ACAULIS5"/>
    <property type="match status" value="1"/>
</dbReference>
<feature type="transmembrane region" description="Helical" evidence="5">
    <location>
        <begin position="20"/>
        <end position="37"/>
    </location>
</feature>
<feature type="transmembrane region" description="Helical" evidence="5">
    <location>
        <begin position="425"/>
        <end position="442"/>
    </location>
</feature>
<organism evidence="7 8">
    <name type="scientific">Legionella impletisoli</name>
    <dbReference type="NCBI Taxonomy" id="343510"/>
    <lineage>
        <taxon>Bacteria</taxon>
        <taxon>Pseudomonadati</taxon>
        <taxon>Pseudomonadota</taxon>
        <taxon>Gammaproteobacteria</taxon>
        <taxon>Legionellales</taxon>
        <taxon>Legionellaceae</taxon>
        <taxon>Legionella</taxon>
    </lineage>
</organism>
<feature type="transmembrane region" description="Helical" evidence="5">
    <location>
        <begin position="356"/>
        <end position="385"/>
    </location>
</feature>
<evidence type="ECO:0000259" key="6">
    <source>
        <dbReference type="PROSITE" id="PS51006"/>
    </source>
</evidence>
<feature type="transmembrane region" description="Helical" evidence="5">
    <location>
        <begin position="283"/>
        <end position="302"/>
    </location>
</feature>
<evidence type="ECO:0000313" key="7">
    <source>
        <dbReference type="EMBL" id="GGI81920.1"/>
    </source>
</evidence>
<feature type="transmembrane region" description="Helical" evidence="5">
    <location>
        <begin position="199"/>
        <end position="222"/>
    </location>
</feature>
<dbReference type="Gene3D" id="3.40.50.150">
    <property type="entry name" value="Vaccinia Virus protein VP39"/>
    <property type="match status" value="1"/>
</dbReference>
<feature type="domain" description="PABS" evidence="6">
    <location>
        <begin position="552"/>
        <end position="717"/>
    </location>
</feature>
<feature type="transmembrane region" description="Helical" evidence="5">
    <location>
        <begin position="397"/>
        <end position="419"/>
    </location>
</feature>
<name>A0A917JQJ9_9GAMM</name>
<dbReference type="InterPro" id="IPR036259">
    <property type="entry name" value="MFS_trans_sf"/>
</dbReference>
<dbReference type="PROSITE" id="PS51006">
    <property type="entry name" value="PABS_2"/>
    <property type="match status" value="1"/>
</dbReference>